<keyword evidence="3" id="KW-0862">Zinc</keyword>
<sequence length="897" mass="97218">MARGPASQRAHAQATEPPSSLPDTKASKRRCVQSACVPCRKRKSKCDGGTPVCATCTAVYKTDCHYDTDSESKRPRTGSTATSTTTSTTTTTSAPGRRESSTAAVRASNAPGSASPTSNGSNSNSSSSSEHAEFIVASLRSLPESEVFQVLQHIRRDARLDLAALADSLRRTVTLPPSASAGTPGLEADLSVLLGKPAMTQTGESFGHTSSLGLVAEDENYTRSRPPASRTAEPRTQTWTAVSHDLAFVERLLDLYFRWSHAFYVIFSRECFYNDFRSGRSKYCSSLLVNAILAYACHFSDEPQGRTDPANARTAGDLFFAEARRLLHEDETPSLTTTQALCVLAMREPSAGRDSSGFMYSGRCMRMAVELGLHLSYTATAALGLTASEIEVRKVTFWGCFTVDTVWSTAVGRISQLPRAAITLEKPMIEESIHGPHADAYSGTPQLPPGMITSRVFLQEFGALSELVNDNNCMFFAPKERFTSRKLLDCYYRYQAWHKALPTQMRLDCGTTPQPHIIVLHMLYYNTIVLLFRPLLKVELIHSDIRPRDICIQSANKVTELLRLYRSYYNLRACPLVLTHILLSVSIVHLAYSTEIHASRRNLIECLTALEDSSTCHHFGARSFKVVYALARMWKLPWPDELQHSRLIAGWISPLAERFDVPHTTGTTSRLGGGSTGYSPTLPSSHGVRRESLGMFAADRSSLGPPSHPASASGSSIDGRLSQQQPQHMTSTSTTTPLPYHAASTPSTITNTLPTTPATPASDSAAETLFWAPVPGMGMPILHRAAAPLSPMDIHNIMGNVDEWDRFGRDGFKISEAWPQDPLNSFNAGTQGGQHNAHAGAGGVGATAESQVFGHHGEAGFQAGDASAGFAQAGQGQEGVGGYEAWWPHASSGVVEG</sequence>
<dbReference type="SMART" id="SM00066">
    <property type="entry name" value="GAL4"/>
    <property type="match status" value="1"/>
</dbReference>
<evidence type="ECO:0000259" key="9">
    <source>
        <dbReference type="PROSITE" id="PS50048"/>
    </source>
</evidence>
<dbReference type="CDD" id="cd00067">
    <property type="entry name" value="GAL4"/>
    <property type="match status" value="1"/>
</dbReference>
<evidence type="ECO:0000313" key="10">
    <source>
        <dbReference type="EMBL" id="KAF2872277.1"/>
    </source>
</evidence>
<keyword evidence="6" id="KW-0804">Transcription</keyword>
<gene>
    <name evidence="10" type="ORF">BDV95DRAFT_518914</name>
</gene>
<evidence type="ECO:0000256" key="5">
    <source>
        <dbReference type="ARBA" id="ARBA00023125"/>
    </source>
</evidence>
<feature type="compositionally biased region" description="Low complexity" evidence="8">
    <location>
        <begin position="110"/>
        <end position="129"/>
    </location>
</feature>
<dbReference type="PANTHER" id="PTHR31313:SF81">
    <property type="entry name" value="TY1 ENHANCER ACTIVATOR"/>
    <property type="match status" value="1"/>
</dbReference>
<dbReference type="InterPro" id="IPR036864">
    <property type="entry name" value="Zn2-C6_fun-type_DNA-bd_sf"/>
</dbReference>
<feature type="region of interest" description="Disordered" evidence="8">
    <location>
        <begin position="663"/>
        <end position="685"/>
    </location>
</feature>
<dbReference type="Gene3D" id="4.10.240.10">
    <property type="entry name" value="Zn(2)-C6 fungal-type DNA-binding domain"/>
    <property type="match status" value="1"/>
</dbReference>
<comment type="caution">
    <text evidence="10">The sequence shown here is derived from an EMBL/GenBank/DDBJ whole genome shotgun (WGS) entry which is preliminary data.</text>
</comment>
<keyword evidence="2" id="KW-0479">Metal-binding</keyword>
<name>A0A7C8I6Y7_9PLEO</name>
<evidence type="ECO:0000256" key="3">
    <source>
        <dbReference type="ARBA" id="ARBA00022833"/>
    </source>
</evidence>
<feature type="region of interest" description="Disordered" evidence="8">
    <location>
        <begin position="66"/>
        <end position="129"/>
    </location>
</feature>
<keyword evidence="11" id="KW-1185">Reference proteome</keyword>
<feature type="compositionally biased region" description="Low complexity" evidence="8">
    <location>
        <begin position="77"/>
        <end position="95"/>
    </location>
</feature>
<dbReference type="Pfam" id="PF04082">
    <property type="entry name" value="Fungal_trans"/>
    <property type="match status" value="1"/>
</dbReference>
<dbReference type="InterPro" id="IPR001138">
    <property type="entry name" value="Zn2Cys6_DnaBD"/>
</dbReference>
<reference evidence="10 11" key="1">
    <citation type="submission" date="2020-01" db="EMBL/GenBank/DDBJ databases">
        <authorList>
            <consortium name="DOE Joint Genome Institute"/>
            <person name="Haridas S."/>
            <person name="Albert R."/>
            <person name="Binder M."/>
            <person name="Bloem J."/>
            <person name="Labutti K."/>
            <person name="Salamov A."/>
            <person name="Andreopoulos B."/>
            <person name="Baker S.E."/>
            <person name="Barry K."/>
            <person name="Bills G."/>
            <person name="Bluhm B.H."/>
            <person name="Cannon C."/>
            <person name="Castanera R."/>
            <person name="Culley D.E."/>
            <person name="Daum C."/>
            <person name="Ezra D."/>
            <person name="Gonzalez J.B."/>
            <person name="Henrissat B."/>
            <person name="Kuo A."/>
            <person name="Liang C."/>
            <person name="Lipzen A."/>
            <person name="Lutzoni F."/>
            <person name="Magnuson J."/>
            <person name="Mondo S."/>
            <person name="Nolan M."/>
            <person name="Ohm R."/>
            <person name="Pangilinan J."/>
            <person name="Park H.-J.H."/>
            <person name="Ramirez L."/>
            <person name="Alfaro M."/>
            <person name="Sun H."/>
            <person name="Tritt A."/>
            <person name="Yoshinaga Y."/>
            <person name="Zwiers L.-H.L."/>
            <person name="Turgeon B.G."/>
            <person name="Goodwin S.B."/>
            <person name="Spatafora J.W."/>
            <person name="Crous P.W."/>
            <person name="Grigoriev I.V."/>
        </authorList>
    </citation>
    <scope>NUCLEOTIDE SEQUENCE [LARGE SCALE GENOMIC DNA]</scope>
    <source>
        <strain evidence="10 11">CBS 611.86</strain>
    </source>
</reference>
<dbReference type="GO" id="GO:0008270">
    <property type="term" value="F:zinc ion binding"/>
    <property type="evidence" value="ECO:0007669"/>
    <property type="project" value="InterPro"/>
</dbReference>
<dbReference type="CDD" id="cd12148">
    <property type="entry name" value="fungal_TF_MHR"/>
    <property type="match status" value="1"/>
</dbReference>
<feature type="compositionally biased region" description="Low complexity" evidence="8">
    <location>
        <begin position="701"/>
        <end position="716"/>
    </location>
</feature>
<dbReference type="SUPFAM" id="SSF57701">
    <property type="entry name" value="Zn2/Cys6 DNA-binding domain"/>
    <property type="match status" value="1"/>
</dbReference>
<feature type="domain" description="Zn(2)-C6 fungal-type" evidence="9">
    <location>
        <begin position="35"/>
        <end position="66"/>
    </location>
</feature>
<dbReference type="PROSITE" id="PS50048">
    <property type="entry name" value="ZN2_CY6_FUNGAL_2"/>
    <property type="match status" value="1"/>
</dbReference>
<dbReference type="AlphaFoldDB" id="A0A7C8I6Y7"/>
<dbReference type="Proteomes" id="UP000481861">
    <property type="component" value="Unassembled WGS sequence"/>
</dbReference>
<evidence type="ECO:0000256" key="6">
    <source>
        <dbReference type="ARBA" id="ARBA00023163"/>
    </source>
</evidence>
<organism evidence="10 11">
    <name type="scientific">Massariosphaeria phaeospora</name>
    <dbReference type="NCBI Taxonomy" id="100035"/>
    <lineage>
        <taxon>Eukaryota</taxon>
        <taxon>Fungi</taxon>
        <taxon>Dikarya</taxon>
        <taxon>Ascomycota</taxon>
        <taxon>Pezizomycotina</taxon>
        <taxon>Dothideomycetes</taxon>
        <taxon>Pleosporomycetidae</taxon>
        <taxon>Pleosporales</taxon>
        <taxon>Pleosporales incertae sedis</taxon>
        <taxon>Massariosphaeria</taxon>
    </lineage>
</organism>
<dbReference type="InterPro" id="IPR007219">
    <property type="entry name" value="XnlR_reg_dom"/>
</dbReference>
<dbReference type="PANTHER" id="PTHR31313">
    <property type="entry name" value="TY1 ENHANCER ACTIVATOR"/>
    <property type="match status" value="1"/>
</dbReference>
<feature type="region of interest" description="Disordered" evidence="8">
    <location>
        <begin position="698"/>
        <end position="762"/>
    </location>
</feature>
<dbReference type="InterPro" id="IPR051615">
    <property type="entry name" value="Transcr_Regulatory_Elem"/>
</dbReference>
<dbReference type="PROSITE" id="PS00463">
    <property type="entry name" value="ZN2_CY6_FUNGAL_1"/>
    <property type="match status" value="1"/>
</dbReference>
<evidence type="ECO:0000256" key="2">
    <source>
        <dbReference type="ARBA" id="ARBA00022723"/>
    </source>
</evidence>
<evidence type="ECO:0000256" key="4">
    <source>
        <dbReference type="ARBA" id="ARBA00023015"/>
    </source>
</evidence>
<keyword evidence="7" id="KW-0539">Nucleus</keyword>
<dbReference type="GO" id="GO:0003677">
    <property type="term" value="F:DNA binding"/>
    <property type="evidence" value="ECO:0007669"/>
    <property type="project" value="UniProtKB-KW"/>
</dbReference>
<dbReference type="EMBL" id="JAADJZ010000009">
    <property type="protein sequence ID" value="KAF2872277.1"/>
    <property type="molecule type" value="Genomic_DNA"/>
</dbReference>
<feature type="compositionally biased region" description="Polar residues" evidence="8">
    <location>
        <begin position="721"/>
        <end position="737"/>
    </location>
</feature>
<keyword evidence="4" id="KW-0805">Transcription regulation</keyword>
<dbReference type="Pfam" id="PF00172">
    <property type="entry name" value="Zn_clus"/>
    <property type="match status" value="1"/>
</dbReference>
<protein>
    <submittedName>
        <fullName evidence="10">Fungal-specific transcription factor domain-containing protein</fullName>
    </submittedName>
</protein>
<dbReference type="GO" id="GO:0006351">
    <property type="term" value="P:DNA-templated transcription"/>
    <property type="evidence" value="ECO:0007669"/>
    <property type="project" value="InterPro"/>
</dbReference>
<feature type="region of interest" description="Disordered" evidence="8">
    <location>
        <begin position="1"/>
        <end position="31"/>
    </location>
</feature>
<comment type="subcellular location">
    <subcellularLocation>
        <location evidence="1">Nucleus</location>
    </subcellularLocation>
</comment>
<evidence type="ECO:0000313" key="11">
    <source>
        <dbReference type="Proteomes" id="UP000481861"/>
    </source>
</evidence>
<accession>A0A7C8I6Y7</accession>
<dbReference type="OrthoDB" id="2162761at2759"/>
<evidence type="ECO:0000256" key="1">
    <source>
        <dbReference type="ARBA" id="ARBA00004123"/>
    </source>
</evidence>
<proteinExistence type="predicted"/>
<dbReference type="GO" id="GO:0005634">
    <property type="term" value="C:nucleus"/>
    <property type="evidence" value="ECO:0007669"/>
    <property type="project" value="UniProtKB-SubCell"/>
</dbReference>
<dbReference type="GO" id="GO:0000981">
    <property type="term" value="F:DNA-binding transcription factor activity, RNA polymerase II-specific"/>
    <property type="evidence" value="ECO:0007669"/>
    <property type="project" value="InterPro"/>
</dbReference>
<keyword evidence="5" id="KW-0238">DNA-binding</keyword>
<evidence type="ECO:0000256" key="8">
    <source>
        <dbReference type="SAM" id="MobiDB-lite"/>
    </source>
</evidence>
<dbReference type="SMART" id="SM00906">
    <property type="entry name" value="Fungal_trans"/>
    <property type="match status" value="1"/>
</dbReference>
<evidence type="ECO:0000256" key="7">
    <source>
        <dbReference type="ARBA" id="ARBA00023242"/>
    </source>
</evidence>
<feature type="compositionally biased region" description="Low complexity" evidence="8">
    <location>
        <begin position="744"/>
        <end position="762"/>
    </location>
</feature>